<evidence type="ECO:0000313" key="3">
    <source>
        <dbReference type="EMBL" id="JAR92929.1"/>
    </source>
</evidence>
<evidence type="ECO:0000259" key="1">
    <source>
        <dbReference type="Pfam" id="PF21788"/>
    </source>
</evidence>
<proteinExistence type="predicted"/>
<dbReference type="Pfam" id="PF21789">
    <property type="entry name" value="TNP-like_RNaseH_C"/>
    <property type="match status" value="1"/>
</dbReference>
<organism evidence="3">
    <name type="scientific">Ixodes ricinus</name>
    <name type="common">Common tick</name>
    <name type="synonym">Acarus ricinus</name>
    <dbReference type="NCBI Taxonomy" id="34613"/>
    <lineage>
        <taxon>Eukaryota</taxon>
        <taxon>Metazoa</taxon>
        <taxon>Ecdysozoa</taxon>
        <taxon>Arthropoda</taxon>
        <taxon>Chelicerata</taxon>
        <taxon>Arachnida</taxon>
        <taxon>Acari</taxon>
        <taxon>Parasitiformes</taxon>
        <taxon>Ixodida</taxon>
        <taxon>Ixodoidea</taxon>
        <taxon>Ixodidae</taxon>
        <taxon>Ixodinae</taxon>
        <taxon>Ixodes</taxon>
    </lineage>
</organism>
<dbReference type="AlphaFoldDB" id="A0A147BQ96"/>
<protein>
    <submittedName>
        <fullName evidence="3">Putative transposable element</fullName>
    </submittedName>
</protein>
<feature type="domain" description="Transposable element P transposase-like RNase H C-terminal" evidence="2">
    <location>
        <begin position="186"/>
        <end position="214"/>
    </location>
</feature>
<feature type="domain" description="Transposable element P transposase-like GTP-binding insertion" evidence="1">
    <location>
        <begin position="6"/>
        <end position="118"/>
    </location>
</feature>
<dbReference type="EMBL" id="GEGO01002475">
    <property type="protein sequence ID" value="JAR92929.1"/>
    <property type="molecule type" value="Transcribed_RNA"/>
</dbReference>
<evidence type="ECO:0000259" key="2">
    <source>
        <dbReference type="Pfam" id="PF21789"/>
    </source>
</evidence>
<dbReference type="InterPro" id="IPR048367">
    <property type="entry name" value="TNP-like_RNaseH_C"/>
</dbReference>
<dbReference type="PANTHER" id="PTHR47577:SF2">
    <property type="entry name" value="THAP DOMAIN CONTAINING 9"/>
    <property type="match status" value="1"/>
</dbReference>
<reference evidence="3" key="1">
    <citation type="journal article" date="2018" name="PLoS Negl. Trop. Dis.">
        <title>Sialome diversity of ticks revealed by RNAseq of single tick salivary glands.</title>
        <authorList>
            <person name="Perner J."/>
            <person name="Kropackova S."/>
            <person name="Kopacek P."/>
            <person name="Ribeiro J.M."/>
        </authorList>
    </citation>
    <scope>NUCLEOTIDE SEQUENCE</scope>
    <source>
        <strain evidence="3">Siblings of single egg batch collected in Ceske Budejovice</strain>
        <tissue evidence="3">Salivary glands</tissue>
    </source>
</reference>
<dbReference type="PANTHER" id="PTHR47577">
    <property type="entry name" value="THAP DOMAIN-CONTAINING PROTEIN 6"/>
    <property type="match status" value="1"/>
</dbReference>
<feature type="non-terminal residue" evidence="3">
    <location>
        <position position="1"/>
    </location>
</feature>
<name>A0A147BQ96_IXORI</name>
<sequence>VSDFPHLVKCVRNLMMKHGFNTHEGRAHWEHVSTTWKCDNNNVTCKVAHKLTRAHIFPDGFQKMRVDLAFQIFSSSVVRAMSFHEEKIEAQYPNLKPTKLFVNLMADLIVVMTSRFPAQALRPGSKKAAVLDETLQFLDAWEAHAGKLGFLSKSTAEGLRVSLHATKDLLAYLTEKVGFSFLMTSRLSQDCLERCFGIVRQSCGANDHPTPAQFIVVMRCLAFYGLARSPKGGNVAPDMLESLLSVEDVMQDDGEDDIWNSGEPLSSAEVVIDHVAYVAQHSDSRLVYYIAGYVAKKRVVPSSCGLCKSLCLLDKTNVPANLPSEACMEWDLGGLLYPSEAFYALIQTLEDRLTRTFSQLNLHTKAVKEVVHGLGQVPSVGCSEHSHVLTMAVVKFYCLTRIHFFLKGLNQTANEKKAKRTKPCVV</sequence>
<dbReference type="Pfam" id="PF21788">
    <property type="entry name" value="TNP-like_GBD"/>
    <property type="match status" value="1"/>
</dbReference>
<dbReference type="InterPro" id="IPR048366">
    <property type="entry name" value="TNP-like_GBD"/>
</dbReference>
<accession>A0A147BQ96</accession>